<evidence type="ECO:0000256" key="1">
    <source>
        <dbReference type="SAM" id="MobiDB-lite"/>
    </source>
</evidence>
<sequence>MGRAAISRPAPHPPAGHRTPGAPPRPDAPMTDSYLTPERWPWPGDSREERAQRIARSYRELIFDITQGRCTDPAGAMHRLDMKWRKYGVFWHMPTAAPPLDENEWVTTRDAAHYADRAEATIRTWAHRGHIETRTGRDGSTQYLLGSLMAYAVQQRRRRANQQKGR</sequence>
<dbReference type="Proteomes" id="UP000037594">
    <property type="component" value="Unassembled WGS sequence"/>
</dbReference>
<feature type="region of interest" description="Disordered" evidence="1">
    <location>
        <begin position="1"/>
        <end position="47"/>
    </location>
</feature>
<proteinExistence type="predicted"/>
<organism evidence="2 3">
    <name type="scientific">Mycolicibacterium conceptionense</name>
    <dbReference type="NCBI Taxonomy" id="451644"/>
    <lineage>
        <taxon>Bacteria</taxon>
        <taxon>Bacillati</taxon>
        <taxon>Actinomycetota</taxon>
        <taxon>Actinomycetes</taxon>
        <taxon>Mycobacteriales</taxon>
        <taxon>Mycobacteriaceae</taxon>
        <taxon>Mycolicibacterium</taxon>
    </lineage>
</organism>
<gene>
    <name evidence="2" type="ORF">ACT17_20515</name>
</gene>
<evidence type="ECO:0000313" key="3">
    <source>
        <dbReference type="Proteomes" id="UP000037594"/>
    </source>
</evidence>
<dbReference type="EMBL" id="LFOD01000021">
    <property type="protein sequence ID" value="KMV16353.1"/>
    <property type="molecule type" value="Genomic_DNA"/>
</dbReference>
<protein>
    <submittedName>
        <fullName evidence="2">Uncharacterized protein</fullName>
    </submittedName>
</protein>
<evidence type="ECO:0000313" key="2">
    <source>
        <dbReference type="EMBL" id="KMV16353.1"/>
    </source>
</evidence>
<name>A0A0J8U489_9MYCO</name>
<dbReference type="PATRIC" id="fig|451644.5.peg.4240"/>
<accession>A0A0J8U489</accession>
<reference evidence="2 3" key="1">
    <citation type="submission" date="2015-06" db="EMBL/GenBank/DDBJ databases">
        <title>Genome sequence of Mycobacterium conceptionense strain MLE.</title>
        <authorList>
            <person name="Greninger A.L."/>
            <person name="Cunningham G."/>
            <person name="Chiu C.Y."/>
            <person name="Miller S."/>
        </authorList>
    </citation>
    <scope>NUCLEOTIDE SEQUENCE [LARGE SCALE GENOMIC DNA]</scope>
    <source>
        <strain evidence="2 3">MLE</strain>
    </source>
</reference>
<dbReference type="AlphaFoldDB" id="A0A0J8U489"/>
<comment type="caution">
    <text evidence="2">The sequence shown here is derived from an EMBL/GenBank/DDBJ whole genome shotgun (WGS) entry which is preliminary data.</text>
</comment>